<dbReference type="Proteomes" id="UP000199622">
    <property type="component" value="Unassembled WGS sequence"/>
</dbReference>
<sequence>MKRFSVLIPVLGALLVLGAACSDPPAGDPGAAAALPEPVIPANPPPAPAAAGEVHLPLDPYVGLAKGHRETLEKANAILIAKCMRDKGFSYQPASSGGAERPSASLPDYGLNDIKAARESGYSPPGSGSIQAAAEQGRIPTLDKLVQDHGAAYVKALYGFLPPDTSGSGGCLSTAVVSAPEYDRLDKELPGRLVGQSGERTQGDRRVVAAMGAWSACMAESGFSYKSPAEPRRQKWPSPPSPAELATAVADVTCKARTNLPGVWLAVQTGYQQTLLEQNAPALKQLQDAWQAVLKNAEQIVATGG</sequence>
<evidence type="ECO:0008006" key="4">
    <source>
        <dbReference type="Google" id="ProtNLM"/>
    </source>
</evidence>
<dbReference type="PROSITE" id="PS51257">
    <property type="entry name" value="PROKAR_LIPOPROTEIN"/>
    <property type="match status" value="1"/>
</dbReference>
<reference evidence="3" key="1">
    <citation type="submission" date="2016-10" db="EMBL/GenBank/DDBJ databases">
        <authorList>
            <person name="Varghese N."/>
            <person name="Submissions S."/>
        </authorList>
    </citation>
    <scope>NUCLEOTIDE SEQUENCE [LARGE SCALE GENOMIC DNA]</scope>
    <source>
        <strain evidence="3">DSM 44544</strain>
    </source>
</reference>
<organism evidence="2 3">
    <name type="scientific">Amycolatopsis tolypomycina</name>
    <dbReference type="NCBI Taxonomy" id="208445"/>
    <lineage>
        <taxon>Bacteria</taxon>
        <taxon>Bacillati</taxon>
        <taxon>Actinomycetota</taxon>
        <taxon>Actinomycetes</taxon>
        <taxon>Pseudonocardiales</taxon>
        <taxon>Pseudonocardiaceae</taxon>
        <taxon>Amycolatopsis</taxon>
    </lineage>
</organism>
<name>A0A1H4I5A7_9PSEU</name>
<keyword evidence="3" id="KW-1185">Reference proteome</keyword>
<protein>
    <recommendedName>
        <fullName evidence="4">Lipoprotein</fullName>
    </recommendedName>
</protein>
<evidence type="ECO:0000313" key="3">
    <source>
        <dbReference type="Proteomes" id="UP000199622"/>
    </source>
</evidence>
<proteinExistence type="predicted"/>
<accession>A0A1H4I5A7</accession>
<evidence type="ECO:0000313" key="2">
    <source>
        <dbReference type="EMBL" id="SEB29110.1"/>
    </source>
</evidence>
<evidence type="ECO:0000256" key="1">
    <source>
        <dbReference type="SAM" id="SignalP"/>
    </source>
</evidence>
<gene>
    <name evidence="2" type="ORF">SAMN04489727_0093</name>
</gene>
<keyword evidence="1" id="KW-0732">Signal</keyword>
<dbReference type="OrthoDB" id="4800194at2"/>
<dbReference type="EMBL" id="FNSO01000001">
    <property type="protein sequence ID" value="SEB29110.1"/>
    <property type="molecule type" value="Genomic_DNA"/>
</dbReference>
<feature type="chain" id="PRO_5011794047" description="Lipoprotein" evidence="1">
    <location>
        <begin position="23"/>
        <end position="305"/>
    </location>
</feature>
<dbReference type="STRING" id="208445.SAMN04489727_0093"/>
<feature type="signal peptide" evidence="1">
    <location>
        <begin position="1"/>
        <end position="22"/>
    </location>
</feature>
<dbReference type="AlphaFoldDB" id="A0A1H4I5A7"/>
<dbReference type="RefSeq" id="WP_091303831.1">
    <property type="nucleotide sequence ID" value="NZ_FNSO01000001.1"/>
</dbReference>